<keyword evidence="3" id="KW-1185">Reference proteome</keyword>
<dbReference type="EMBL" id="JACIGE010000001">
    <property type="protein sequence ID" value="MBB4246012.1"/>
    <property type="molecule type" value="Genomic_DNA"/>
</dbReference>
<dbReference type="InterPro" id="IPR020575">
    <property type="entry name" value="Hsp90_N"/>
</dbReference>
<feature type="domain" description="HD-CE" evidence="1">
    <location>
        <begin position="53"/>
        <end position="314"/>
    </location>
</feature>
<dbReference type="SUPFAM" id="SSF55874">
    <property type="entry name" value="ATPase domain of HSP90 chaperone/DNA topoisomerase II/histidine kinase"/>
    <property type="match status" value="1"/>
</dbReference>
<evidence type="ECO:0000313" key="3">
    <source>
        <dbReference type="Proteomes" id="UP000587070"/>
    </source>
</evidence>
<name>A0A840GBM8_RHOTE</name>
<gene>
    <name evidence="2" type="ORF">GGD90_000361</name>
</gene>
<dbReference type="InterPro" id="IPR056471">
    <property type="entry name" value="HD-CE"/>
</dbReference>
<dbReference type="OrthoDB" id="9802640at2"/>
<dbReference type="Gene3D" id="3.30.565.10">
    <property type="entry name" value="Histidine kinase-like ATPase, C-terminal domain"/>
    <property type="match status" value="1"/>
</dbReference>
<protein>
    <recommendedName>
        <fullName evidence="1">HD-CE domain-containing protein</fullName>
    </recommendedName>
</protein>
<dbReference type="RefSeq" id="WP_153114990.1">
    <property type="nucleotide sequence ID" value="NZ_JACIGE010000001.1"/>
</dbReference>
<sequence>MTRTICVTRVEETNLWKELSNRDSETAKHLATNVVAVCAEAADRMKAMAGYAPQYTLHDERHLLRTTELMSLVLGDEAKKLNEIELALLILSAFFHDQGMLPSDSDLLKLRDSEEFKLFQDNWRVDHPNFAETSRQLADSTVAIGRRELLGAQIAELDTAMLTDFLRQGHGKRSSEYVLSRYKDDKRIEAQGTNLSPLIGLLCEAHTLPADDLIPTRGFRYDEQVGTYRINMPFLAAVLRLADILDFDRERTPEVLFKSIHFTSPVSLFEWEKHRAVDGWVISKELIRFSVKCEHPAYQAAALTYMGWIDQELEAAHSICRLQPRDIDGYQLRLPTHVDRSRIEPDGDSYRYHNLEFSLSRDEIIRLLMTDKLYGGEHLCIRELLQNSLDALRYRQALFADSGIQWSKGEVEFRHFVDNDGYEVVECRDNGTGMDEGIIRRFLVKVGRSFYRSPEFERERTRWRATGSDFDPCSRFGIGFMSCFMLGDRITIETRKDYGHGREWGDPLVVEIQGLSGLIVVRKGSNQQSIGTTVRIVARKKPSLVDEWTDKVKLTTVLRGYALATEFPILGKCEVKEIEDIVTIPVMIEKTPTILELANIKAAQTFEQDVSEVSKNLRGFIRNSVLLDDAGLPCLNNREAEWIADAAGPGKNWALRVRPETTPFPLNKHSDIQVCVDGILVGGEPGRHSDADTIRHRLGWRNSGIYCMSPALIDTRGDLKPEITPGRTPPDQNLSQQLPGWRRINSSFNIGNGMLWKQLTNYLSKGLLPQTFWQLSVIYSIPIDWIPSSALWETLSVSLVDNDEQIEWRKVRELGELLMCADENDSFALRNKQGASVGPDLSLKDWEAKGEELPSLSWQMRSSVLLMSALDIRDGQVVFDPTAQPDRGIPLGMYKRSVAFSVSGFFLNYVGAATNAVAVETPFPTANRNHPLVALAHQSKNVNEPTDLQRFAQGFVACISESVSSRKGTPTLDNVSYWQKRVGHLYSAVQWDQCEQNLKPPYHLWTRANGWFSFGELDFTRWKDAEL</sequence>
<evidence type="ECO:0000313" key="2">
    <source>
        <dbReference type="EMBL" id="MBB4246012.1"/>
    </source>
</evidence>
<dbReference type="AlphaFoldDB" id="A0A840GBM8"/>
<proteinExistence type="predicted"/>
<accession>A0A840GBM8</accession>
<reference evidence="2 3" key="1">
    <citation type="submission" date="2020-08" db="EMBL/GenBank/DDBJ databases">
        <title>Genome sequencing of Purple Non-Sulfur Bacteria from various extreme environments.</title>
        <authorList>
            <person name="Mayer M."/>
        </authorList>
    </citation>
    <scope>NUCLEOTIDE SEQUENCE [LARGE SCALE GENOMIC DNA]</scope>
    <source>
        <strain evidence="2 3">2761</strain>
    </source>
</reference>
<dbReference type="PRINTS" id="PR00775">
    <property type="entry name" value="HEATSHOCK90"/>
</dbReference>
<organism evidence="2 3">
    <name type="scientific">Rhodocyclus tenuis</name>
    <name type="common">Rhodospirillum tenue</name>
    <dbReference type="NCBI Taxonomy" id="1066"/>
    <lineage>
        <taxon>Bacteria</taxon>
        <taxon>Pseudomonadati</taxon>
        <taxon>Pseudomonadota</taxon>
        <taxon>Betaproteobacteria</taxon>
        <taxon>Rhodocyclales</taxon>
        <taxon>Rhodocyclaceae</taxon>
        <taxon>Rhodocyclus</taxon>
    </lineage>
</organism>
<dbReference type="Proteomes" id="UP000587070">
    <property type="component" value="Unassembled WGS sequence"/>
</dbReference>
<comment type="caution">
    <text evidence="2">The sequence shown here is derived from an EMBL/GenBank/DDBJ whole genome shotgun (WGS) entry which is preliminary data.</text>
</comment>
<dbReference type="Pfam" id="PF24391">
    <property type="entry name" value="HD-CE"/>
    <property type="match status" value="1"/>
</dbReference>
<dbReference type="InterPro" id="IPR036890">
    <property type="entry name" value="HATPase_C_sf"/>
</dbReference>
<evidence type="ECO:0000259" key="1">
    <source>
        <dbReference type="Pfam" id="PF24391"/>
    </source>
</evidence>